<dbReference type="AlphaFoldDB" id="A0A921LAB7"/>
<gene>
    <name evidence="1" type="ORF">K8V88_00470</name>
</gene>
<protein>
    <submittedName>
        <fullName evidence="1">Uncharacterized protein</fullName>
    </submittedName>
</protein>
<evidence type="ECO:0000313" key="1">
    <source>
        <dbReference type="EMBL" id="HJF85891.1"/>
    </source>
</evidence>
<dbReference type="Proteomes" id="UP000747013">
    <property type="component" value="Unassembled WGS sequence"/>
</dbReference>
<comment type="caution">
    <text evidence="1">The sequence shown here is derived from an EMBL/GenBank/DDBJ whole genome shotgun (WGS) entry which is preliminary data.</text>
</comment>
<reference evidence="1" key="2">
    <citation type="submission" date="2021-09" db="EMBL/GenBank/DDBJ databases">
        <authorList>
            <person name="Gilroy R."/>
        </authorList>
    </citation>
    <scope>NUCLEOTIDE SEQUENCE</scope>
    <source>
        <strain evidence="1">7886</strain>
    </source>
</reference>
<name>A0A921LAB7_9LACO</name>
<proteinExistence type="predicted"/>
<reference evidence="1" key="1">
    <citation type="journal article" date="2021" name="PeerJ">
        <title>Extensive microbial diversity within the chicken gut microbiome revealed by metagenomics and culture.</title>
        <authorList>
            <person name="Gilroy R."/>
            <person name="Ravi A."/>
            <person name="Getino M."/>
            <person name="Pursley I."/>
            <person name="Horton D.L."/>
            <person name="Alikhan N.F."/>
            <person name="Baker D."/>
            <person name="Gharbi K."/>
            <person name="Hall N."/>
            <person name="Watson M."/>
            <person name="Adriaenssens E.M."/>
            <person name="Foster-Nyarko E."/>
            <person name="Jarju S."/>
            <person name="Secka A."/>
            <person name="Antonio M."/>
            <person name="Oren A."/>
            <person name="Chaudhuri R.R."/>
            <person name="La Ragione R."/>
            <person name="Hildebrand F."/>
            <person name="Pallen M.J."/>
        </authorList>
    </citation>
    <scope>NUCLEOTIDE SEQUENCE</scope>
    <source>
        <strain evidence="1">7886</strain>
    </source>
</reference>
<organism evidence="1 2">
    <name type="scientific">Companilactobacillus farciminis</name>
    <dbReference type="NCBI Taxonomy" id="1612"/>
    <lineage>
        <taxon>Bacteria</taxon>
        <taxon>Bacillati</taxon>
        <taxon>Bacillota</taxon>
        <taxon>Bacilli</taxon>
        <taxon>Lactobacillales</taxon>
        <taxon>Lactobacillaceae</taxon>
        <taxon>Companilactobacillus</taxon>
    </lineage>
</organism>
<dbReference type="EMBL" id="DYWC01000017">
    <property type="protein sequence ID" value="HJF85891.1"/>
    <property type="molecule type" value="Genomic_DNA"/>
</dbReference>
<evidence type="ECO:0000313" key="2">
    <source>
        <dbReference type="Proteomes" id="UP000747013"/>
    </source>
</evidence>
<sequence>MRQRAMTINLGGNAKYETLDDYLKVLNQQGWILDSFAYLTPVLPNDPQQVTIVAHQIKPQKNTLKITNKIIQKNKKTRRP</sequence>
<accession>A0A921LAB7</accession>